<sequence length="161" mass="17806">MFKKILAPLDLSSNSQAVFEQALELAVSNQGNLMLLHVLSTHEESSPDFGILVGLSYYPTANQELVYTYQKQWQEFTQKSLDALKSWCQIAMDAGVATEYTQTVGKPGQTICDFAKHWEADLILMGRRGYSALGELLLGSVSQYVVHHGPCSVLIVQSHPS</sequence>
<dbReference type="InterPro" id="IPR014729">
    <property type="entry name" value="Rossmann-like_a/b/a_fold"/>
</dbReference>
<dbReference type="PANTHER" id="PTHR46268">
    <property type="entry name" value="STRESS RESPONSE PROTEIN NHAX"/>
    <property type="match status" value="1"/>
</dbReference>
<dbReference type="InterPro" id="IPR006015">
    <property type="entry name" value="Universal_stress_UspA"/>
</dbReference>
<protein>
    <submittedName>
        <fullName evidence="3">Universal stress protein</fullName>
    </submittedName>
</protein>
<dbReference type="EMBL" id="JADEWU010000006">
    <property type="protein sequence ID" value="MBE9142532.1"/>
    <property type="molecule type" value="Genomic_DNA"/>
</dbReference>
<accession>A0ABR9U7W8</accession>
<reference evidence="3 4" key="1">
    <citation type="submission" date="2020-10" db="EMBL/GenBank/DDBJ databases">
        <authorList>
            <person name="Castelo-Branco R."/>
            <person name="Eusebio N."/>
            <person name="Adriana R."/>
            <person name="Vieira A."/>
            <person name="Brugerolle De Fraissinette N."/>
            <person name="Rezende De Castro R."/>
            <person name="Schneider M.P."/>
            <person name="Vasconcelos V."/>
            <person name="Leao P.N."/>
        </authorList>
    </citation>
    <scope>NUCLEOTIDE SEQUENCE [LARGE SCALE GENOMIC DNA]</scope>
    <source>
        <strain evidence="3 4">LEGE 06226</strain>
    </source>
</reference>
<dbReference type="InterPro" id="IPR006016">
    <property type="entry name" value="UspA"/>
</dbReference>
<dbReference type="Gene3D" id="3.40.50.620">
    <property type="entry name" value="HUPs"/>
    <property type="match status" value="1"/>
</dbReference>
<proteinExistence type="inferred from homology"/>
<dbReference type="RefSeq" id="WP_193868194.1">
    <property type="nucleotide sequence ID" value="NZ_JADEWU010000006.1"/>
</dbReference>
<feature type="domain" description="UspA" evidence="2">
    <location>
        <begin position="1"/>
        <end position="156"/>
    </location>
</feature>
<keyword evidence="4" id="KW-1185">Reference proteome</keyword>
<dbReference type="PRINTS" id="PR01438">
    <property type="entry name" value="UNVRSLSTRESS"/>
</dbReference>
<organism evidence="3 4">
    <name type="scientific">Planktothrix mougeotii LEGE 06226</name>
    <dbReference type="NCBI Taxonomy" id="1828728"/>
    <lineage>
        <taxon>Bacteria</taxon>
        <taxon>Bacillati</taxon>
        <taxon>Cyanobacteriota</taxon>
        <taxon>Cyanophyceae</taxon>
        <taxon>Oscillatoriophycideae</taxon>
        <taxon>Oscillatoriales</taxon>
        <taxon>Microcoleaceae</taxon>
        <taxon>Planktothrix</taxon>
    </lineage>
</organism>
<dbReference type="PANTHER" id="PTHR46268:SF8">
    <property type="entry name" value="UNIVERSAL STRESS PROTEIN SLL1388"/>
    <property type="match status" value="1"/>
</dbReference>
<evidence type="ECO:0000313" key="4">
    <source>
        <dbReference type="Proteomes" id="UP000640725"/>
    </source>
</evidence>
<dbReference type="Pfam" id="PF00582">
    <property type="entry name" value="Usp"/>
    <property type="match status" value="1"/>
</dbReference>
<dbReference type="CDD" id="cd00293">
    <property type="entry name" value="USP-like"/>
    <property type="match status" value="1"/>
</dbReference>
<gene>
    <name evidence="3" type="ORF">IQ236_04755</name>
</gene>
<evidence type="ECO:0000256" key="1">
    <source>
        <dbReference type="ARBA" id="ARBA00008791"/>
    </source>
</evidence>
<evidence type="ECO:0000313" key="3">
    <source>
        <dbReference type="EMBL" id="MBE9142532.1"/>
    </source>
</evidence>
<comment type="similarity">
    <text evidence="1">Belongs to the universal stress protein A family.</text>
</comment>
<name>A0ABR9U7W8_9CYAN</name>
<dbReference type="Proteomes" id="UP000640725">
    <property type="component" value="Unassembled WGS sequence"/>
</dbReference>
<comment type="caution">
    <text evidence="3">The sequence shown here is derived from an EMBL/GenBank/DDBJ whole genome shotgun (WGS) entry which is preliminary data.</text>
</comment>
<evidence type="ECO:0000259" key="2">
    <source>
        <dbReference type="Pfam" id="PF00582"/>
    </source>
</evidence>
<dbReference type="SUPFAM" id="SSF52402">
    <property type="entry name" value="Adenine nucleotide alpha hydrolases-like"/>
    <property type="match status" value="1"/>
</dbReference>